<proteinExistence type="predicted"/>
<comment type="caution">
    <text evidence="1">The sequence shown here is derived from an EMBL/GenBank/DDBJ whole genome shotgun (WGS) entry which is preliminary data.</text>
</comment>
<evidence type="ECO:0008006" key="3">
    <source>
        <dbReference type="Google" id="ProtNLM"/>
    </source>
</evidence>
<dbReference type="EMBL" id="QFLI01000159">
    <property type="protein sequence ID" value="PXX91124.1"/>
    <property type="molecule type" value="Genomic_DNA"/>
</dbReference>
<keyword evidence="2" id="KW-1185">Reference proteome</keyword>
<feature type="non-terminal residue" evidence="1">
    <location>
        <position position="1"/>
    </location>
</feature>
<organism evidence="1 2">
    <name type="scientific">Marinifilum breve</name>
    <dbReference type="NCBI Taxonomy" id="2184082"/>
    <lineage>
        <taxon>Bacteria</taxon>
        <taxon>Pseudomonadati</taxon>
        <taxon>Bacteroidota</taxon>
        <taxon>Bacteroidia</taxon>
        <taxon>Marinilabiliales</taxon>
        <taxon>Marinifilaceae</taxon>
    </lineage>
</organism>
<gene>
    <name evidence="1" type="ORF">DF185_23315</name>
</gene>
<name>A0A2V3ZN90_9BACT</name>
<dbReference type="Proteomes" id="UP000248079">
    <property type="component" value="Unassembled WGS sequence"/>
</dbReference>
<dbReference type="AlphaFoldDB" id="A0A2V3ZN90"/>
<reference evidence="1 2" key="1">
    <citation type="submission" date="2018-05" db="EMBL/GenBank/DDBJ databases">
        <title>Marinifilum breve JC075T sp. nov., a marine bacterium isolated from Yongle Blue Hole in the South China Sea.</title>
        <authorList>
            <person name="Fu T."/>
        </authorList>
    </citation>
    <scope>NUCLEOTIDE SEQUENCE [LARGE SCALE GENOMIC DNA]</scope>
    <source>
        <strain evidence="1 2">JC075</strain>
    </source>
</reference>
<dbReference type="RefSeq" id="WP_165836118.1">
    <property type="nucleotide sequence ID" value="NZ_QFLI01000159.1"/>
</dbReference>
<evidence type="ECO:0000313" key="2">
    <source>
        <dbReference type="Proteomes" id="UP000248079"/>
    </source>
</evidence>
<evidence type="ECO:0000313" key="1">
    <source>
        <dbReference type="EMBL" id="PXX91124.1"/>
    </source>
</evidence>
<accession>A0A2V3ZN90</accession>
<protein>
    <recommendedName>
        <fullName evidence="3">STAS/SEC14 domain-containing protein</fullName>
    </recommendedName>
</protein>
<sequence>CYEVNSLQIVEMKGRIELKDIIEFFKEILETNFLSSQIQILEDATLAEFAYDIEDSNHIKNLFELQKQRYPVVKHAMIRNTPVQTAYGIMLEDMTNCSNYYPKVFSTKQGALQWLLSDQL</sequence>